<dbReference type="SUPFAM" id="SSF48371">
    <property type="entry name" value="ARM repeat"/>
    <property type="match status" value="1"/>
</dbReference>
<proteinExistence type="predicted"/>
<protein>
    <submittedName>
        <fullName evidence="2">Protein unc-45 like B</fullName>
    </submittedName>
</protein>
<sequence length="475" mass="54647">MPLRDDQEHVLVLSGLWKISMTKPKDPEFPSLGIFTCMTKLISKGVTNRSWLLRHQNICIPYYVAHIIGSYTIKKAKFAKRAVKCLVVQPLLELLKGKISWVEQRVALRALAHIASHEATFESVEAHEVEIIEAAMNIASTCLNKVYDEFVGLKKSERLKYHRNLLTRGLGGFELENIKAEEWASQLQCWSLYLLNSFACRERSLRSSDERQRMVIESLVQLLIDPVTRYKVMDKVAPVLADLVELRDIKGKHKVIGKAIMKVLLHYFHRIKICKVSLYSERTRRLEELWNLKVERVKKEKLLSVQELREKEALSCVLKKEGRKSFFAGEIENAVVKYSEALNLCPLKLRKERIVLHSNRAQSYLLLRDSECAISDATRALCLSGAARPHGKSLWRRSQAFDMKGLTKESLMDCLAFIDTEGFKIPCYAAGHELHCRRTFHWEKSMGEKKVWKDESSDCKCWKKTGSVKNKKGKA</sequence>
<dbReference type="Pfam" id="PF26524">
    <property type="entry name" value="ARM_7"/>
    <property type="match status" value="1"/>
</dbReference>
<feature type="domain" description="ARM repeat N-terminal plant" evidence="1">
    <location>
        <begin position="1"/>
        <end position="206"/>
    </location>
</feature>
<dbReference type="AlphaFoldDB" id="A0A0B2SB80"/>
<name>A0A0B2SB80_GLYSO</name>
<dbReference type="PANTHER" id="PTHR46578">
    <property type="entry name" value="ARM-REPEAT/TETRATRICOPEPTIDE REPEAT (TPR)-LIKE PROTEIN"/>
    <property type="match status" value="1"/>
</dbReference>
<evidence type="ECO:0000313" key="2">
    <source>
        <dbReference type="EMBL" id="KHN44011.1"/>
    </source>
</evidence>
<gene>
    <name evidence="2" type="ORF">glysoja_040954</name>
</gene>
<accession>A0A0B2SB80</accession>
<dbReference type="InterPro" id="IPR016024">
    <property type="entry name" value="ARM-type_fold"/>
</dbReference>
<dbReference type="Gene3D" id="1.25.40.10">
    <property type="entry name" value="Tetratricopeptide repeat domain"/>
    <property type="match status" value="1"/>
</dbReference>
<reference evidence="2" key="1">
    <citation type="submission" date="2014-07" db="EMBL/GenBank/DDBJ databases">
        <title>Identification of a novel salt tolerance gene in wild soybean by whole-genome sequencing.</title>
        <authorList>
            <person name="Lam H.-M."/>
            <person name="Qi X."/>
            <person name="Li M.-W."/>
            <person name="Liu X."/>
            <person name="Xie M."/>
            <person name="Ni M."/>
            <person name="Xu X."/>
        </authorList>
    </citation>
    <scope>NUCLEOTIDE SEQUENCE [LARGE SCALE GENOMIC DNA]</scope>
    <source>
        <tissue evidence="2">Root</tissue>
    </source>
</reference>
<dbReference type="PANTHER" id="PTHR46578:SF4">
    <property type="entry name" value="ARM-REPEAT_TETRATRICOPEPTIDE REPEAT (TPR)-LIKE PROTEIN"/>
    <property type="match status" value="1"/>
</dbReference>
<dbReference type="InterPro" id="IPR058868">
    <property type="entry name" value="ARM_7"/>
</dbReference>
<dbReference type="EMBL" id="KN643453">
    <property type="protein sequence ID" value="KHN44011.1"/>
    <property type="molecule type" value="Genomic_DNA"/>
</dbReference>
<evidence type="ECO:0000259" key="1">
    <source>
        <dbReference type="Pfam" id="PF26524"/>
    </source>
</evidence>
<dbReference type="InterPro" id="IPR011990">
    <property type="entry name" value="TPR-like_helical_dom_sf"/>
</dbReference>
<dbReference type="Proteomes" id="UP000053555">
    <property type="component" value="Unassembled WGS sequence"/>
</dbReference>
<organism evidence="2">
    <name type="scientific">Glycine soja</name>
    <name type="common">Wild soybean</name>
    <dbReference type="NCBI Taxonomy" id="3848"/>
    <lineage>
        <taxon>Eukaryota</taxon>
        <taxon>Viridiplantae</taxon>
        <taxon>Streptophyta</taxon>
        <taxon>Embryophyta</taxon>
        <taxon>Tracheophyta</taxon>
        <taxon>Spermatophyta</taxon>
        <taxon>Magnoliopsida</taxon>
        <taxon>eudicotyledons</taxon>
        <taxon>Gunneridae</taxon>
        <taxon>Pentapetalae</taxon>
        <taxon>rosids</taxon>
        <taxon>fabids</taxon>
        <taxon>Fabales</taxon>
        <taxon>Fabaceae</taxon>
        <taxon>Papilionoideae</taxon>
        <taxon>50 kb inversion clade</taxon>
        <taxon>NPAAA clade</taxon>
        <taxon>indigoferoid/millettioid clade</taxon>
        <taxon>Phaseoleae</taxon>
        <taxon>Glycine</taxon>
        <taxon>Glycine subgen. Soja</taxon>
    </lineage>
</organism>
<dbReference type="SUPFAM" id="SSF48452">
    <property type="entry name" value="TPR-like"/>
    <property type="match status" value="1"/>
</dbReference>